<dbReference type="EMBL" id="CAJPDT010000016">
    <property type="protein sequence ID" value="CAF9916375.1"/>
    <property type="molecule type" value="Genomic_DNA"/>
</dbReference>
<comment type="similarity">
    <text evidence="2">Belongs to the IUNH family.</text>
</comment>
<dbReference type="InterPro" id="IPR017938">
    <property type="entry name" value="Riboflavin_synthase-like_b-brl"/>
</dbReference>
<protein>
    <submittedName>
        <fullName evidence="14">Uridine nucleosidase 1</fullName>
    </submittedName>
</protein>
<dbReference type="InterPro" id="IPR013112">
    <property type="entry name" value="FAD-bd_8"/>
</dbReference>
<dbReference type="PANTHER" id="PTHR12304">
    <property type="entry name" value="INOSINE-URIDINE PREFERRING NUCLEOSIDE HYDROLASE"/>
    <property type="match status" value="1"/>
</dbReference>
<dbReference type="SFLD" id="SFLDG01168">
    <property type="entry name" value="Ferric_reductase_subgroup_(FRE"/>
    <property type="match status" value="1"/>
</dbReference>
<dbReference type="SUPFAM" id="SSF63380">
    <property type="entry name" value="Riboflavin synthase domain-like"/>
    <property type="match status" value="1"/>
</dbReference>
<keyword evidence="8" id="KW-0406">Ion transport</keyword>
<dbReference type="Pfam" id="PF08030">
    <property type="entry name" value="NAD_binding_6"/>
    <property type="match status" value="1"/>
</dbReference>
<feature type="transmembrane region" description="Helical" evidence="12">
    <location>
        <begin position="173"/>
        <end position="196"/>
    </location>
</feature>
<dbReference type="Proteomes" id="UP000664534">
    <property type="component" value="Unassembled WGS sequence"/>
</dbReference>
<dbReference type="InterPro" id="IPR017927">
    <property type="entry name" value="FAD-bd_FR_type"/>
</dbReference>
<evidence type="ECO:0000313" key="14">
    <source>
        <dbReference type="EMBL" id="CAF9916375.1"/>
    </source>
</evidence>
<evidence type="ECO:0000256" key="9">
    <source>
        <dbReference type="ARBA" id="ARBA00023136"/>
    </source>
</evidence>
<dbReference type="SFLD" id="SFLDS00052">
    <property type="entry name" value="Ferric_Reductase_Domain"/>
    <property type="match status" value="1"/>
</dbReference>
<keyword evidence="9 12" id="KW-0472">Membrane</keyword>
<dbReference type="GO" id="GO:0005829">
    <property type="term" value="C:cytosol"/>
    <property type="evidence" value="ECO:0007669"/>
    <property type="project" value="TreeGrafter"/>
</dbReference>
<keyword evidence="3 12" id="KW-0812">Transmembrane</keyword>
<evidence type="ECO:0000256" key="10">
    <source>
        <dbReference type="ARBA" id="ARBA00023295"/>
    </source>
</evidence>
<feature type="domain" description="FAD-binding FR-type" evidence="13">
    <location>
        <begin position="277"/>
        <end position="385"/>
    </location>
</feature>
<feature type="transmembrane region" description="Helical" evidence="12">
    <location>
        <begin position="28"/>
        <end position="50"/>
    </location>
</feature>
<feature type="compositionally biased region" description="Basic and acidic residues" evidence="11">
    <location>
        <begin position="463"/>
        <end position="479"/>
    </location>
</feature>
<dbReference type="InterPro" id="IPR013130">
    <property type="entry name" value="Fe3_Rdtase_TM_dom"/>
</dbReference>
<evidence type="ECO:0000259" key="13">
    <source>
        <dbReference type="PROSITE" id="PS51384"/>
    </source>
</evidence>
<evidence type="ECO:0000256" key="5">
    <source>
        <dbReference type="ARBA" id="ARBA00022982"/>
    </source>
</evidence>
<dbReference type="InterPro" id="IPR039261">
    <property type="entry name" value="FNR_nucleotide-bd"/>
</dbReference>
<evidence type="ECO:0000313" key="15">
    <source>
        <dbReference type="Proteomes" id="UP000664534"/>
    </source>
</evidence>
<accession>A0A8H3ID49</accession>
<evidence type="ECO:0000256" key="2">
    <source>
        <dbReference type="ARBA" id="ARBA00009176"/>
    </source>
</evidence>
<dbReference type="Pfam" id="PF01156">
    <property type="entry name" value="IU_nuc_hydro"/>
    <property type="match status" value="1"/>
</dbReference>
<feature type="transmembrane region" description="Helical" evidence="12">
    <location>
        <begin position="208"/>
        <end position="229"/>
    </location>
</feature>
<dbReference type="InterPro" id="IPR013121">
    <property type="entry name" value="Fe_red_NAD-bd_6"/>
</dbReference>
<dbReference type="SUPFAM" id="SSF52343">
    <property type="entry name" value="Ferredoxin reductase-like, C-terminal NADP-linked domain"/>
    <property type="match status" value="1"/>
</dbReference>
<dbReference type="GO" id="GO:0016020">
    <property type="term" value="C:membrane"/>
    <property type="evidence" value="ECO:0007669"/>
    <property type="project" value="UniProtKB-SubCell"/>
</dbReference>
<keyword evidence="5" id="KW-0249">Electron transport</keyword>
<evidence type="ECO:0000256" key="7">
    <source>
        <dbReference type="ARBA" id="ARBA00023002"/>
    </source>
</evidence>
<dbReference type="GO" id="GO:0016491">
    <property type="term" value="F:oxidoreductase activity"/>
    <property type="evidence" value="ECO:0007669"/>
    <property type="project" value="UniProtKB-KW"/>
</dbReference>
<dbReference type="PROSITE" id="PS51384">
    <property type="entry name" value="FAD_FR"/>
    <property type="match status" value="1"/>
</dbReference>
<dbReference type="Gene3D" id="2.40.30.10">
    <property type="entry name" value="Translation factors"/>
    <property type="match status" value="1"/>
</dbReference>
<evidence type="ECO:0000256" key="6">
    <source>
        <dbReference type="ARBA" id="ARBA00022989"/>
    </source>
</evidence>
<keyword evidence="8" id="KW-0813">Transport</keyword>
<dbReference type="Gene3D" id="3.90.245.10">
    <property type="entry name" value="Ribonucleoside hydrolase-like"/>
    <property type="match status" value="1"/>
</dbReference>
<dbReference type="CDD" id="cd06186">
    <property type="entry name" value="NOX_Duox_like_FAD_NADP"/>
    <property type="match status" value="1"/>
</dbReference>
<gene>
    <name evidence="14" type="primary">URH1</name>
    <name evidence="14" type="ORF">IMSHALPRED_003059</name>
</gene>
<evidence type="ECO:0000256" key="8">
    <source>
        <dbReference type="ARBA" id="ARBA00023065"/>
    </source>
</evidence>
<keyword evidence="6 12" id="KW-1133">Transmembrane helix</keyword>
<feature type="transmembrane region" description="Helical" evidence="12">
    <location>
        <begin position="105"/>
        <end position="121"/>
    </location>
</feature>
<organism evidence="14 15">
    <name type="scientific">Imshaugia aleurites</name>
    <dbReference type="NCBI Taxonomy" id="172621"/>
    <lineage>
        <taxon>Eukaryota</taxon>
        <taxon>Fungi</taxon>
        <taxon>Dikarya</taxon>
        <taxon>Ascomycota</taxon>
        <taxon>Pezizomycotina</taxon>
        <taxon>Lecanoromycetes</taxon>
        <taxon>OSLEUM clade</taxon>
        <taxon>Lecanoromycetidae</taxon>
        <taxon>Lecanorales</taxon>
        <taxon>Lecanorineae</taxon>
        <taxon>Parmeliaceae</taxon>
        <taxon>Imshaugia</taxon>
    </lineage>
</organism>
<dbReference type="SUPFAM" id="SSF53590">
    <property type="entry name" value="Nucleoside hydrolase"/>
    <property type="match status" value="1"/>
</dbReference>
<dbReference type="InterPro" id="IPR001910">
    <property type="entry name" value="Inosine/uridine_hydrolase_dom"/>
</dbReference>
<dbReference type="PANTHER" id="PTHR12304:SF4">
    <property type="entry name" value="URIDINE NUCLEOSIDASE"/>
    <property type="match status" value="1"/>
</dbReference>
<comment type="subcellular location">
    <subcellularLocation>
        <location evidence="1">Membrane</location>
        <topology evidence="1">Multi-pass membrane protein</topology>
    </subcellularLocation>
</comment>
<proteinExistence type="inferred from homology"/>
<evidence type="ECO:0000256" key="4">
    <source>
        <dbReference type="ARBA" id="ARBA00022801"/>
    </source>
</evidence>
<keyword evidence="7" id="KW-0560">Oxidoreductase</keyword>
<dbReference type="GO" id="GO:0008477">
    <property type="term" value="F:purine nucleosidase activity"/>
    <property type="evidence" value="ECO:0007669"/>
    <property type="project" value="TreeGrafter"/>
</dbReference>
<dbReference type="Pfam" id="PF08022">
    <property type="entry name" value="FAD_binding_8"/>
    <property type="match status" value="1"/>
</dbReference>
<evidence type="ECO:0000256" key="11">
    <source>
        <dbReference type="SAM" id="MobiDB-lite"/>
    </source>
</evidence>
<feature type="compositionally biased region" description="Low complexity" evidence="11">
    <location>
        <begin position="499"/>
        <end position="509"/>
    </location>
</feature>
<evidence type="ECO:0000256" key="12">
    <source>
        <dbReference type="SAM" id="Phobius"/>
    </source>
</evidence>
<evidence type="ECO:0000256" key="1">
    <source>
        <dbReference type="ARBA" id="ARBA00004141"/>
    </source>
</evidence>
<dbReference type="AlphaFoldDB" id="A0A8H3ID49"/>
<keyword evidence="15" id="KW-1185">Reference proteome</keyword>
<comment type="caution">
    <text evidence="14">The sequence shown here is derived from an EMBL/GenBank/DDBJ whole genome shotgun (WGS) entry which is preliminary data.</text>
</comment>
<evidence type="ECO:0000256" key="3">
    <source>
        <dbReference type="ARBA" id="ARBA00022692"/>
    </source>
</evidence>
<keyword evidence="10" id="KW-0326">Glycosidase</keyword>
<reference evidence="14" key="1">
    <citation type="submission" date="2021-03" db="EMBL/GenBank/DDBJ databases">
        <authorList>
            <person name="Tagirdzhanova G."/>
        </authorList>
    </citation>
    <scope>NUCLEOTIDE SEQUENCE</scope>
</reference>
<name>A0A8H3ID49_9LECA</name>
<feature type="region of interest" description="Disordered" evidence="11">
    <location>
        <begin position="462"/>
        <end position="514"/>
    </location>
</feature>
<feature type="transmembrane region" description="Helical" evidence="12">
    <location>
        <begin position="236"/>
        <end position="258"/>
    </location>
</feature>
<dbReference type="GO" id="GO:0006811">
    <property type="term" value="P:monoatomic ion transport"/>
    <property type="evidence" value="ECO:0007669"/>
    <property type="project" value="UniProtKB-KW"/>
</dbReference>
<dbReference type="OrthoDB" id="10006946at2759"/>
<dbReference type="Pfam" id="PF01794">
    <property type="entry name" value="Ferric_reduct"/>
    <property type="match status" value="1"/>
</dbReference>
<dbReference type="InterPro" id="IPR023186">
    <property type="entry name" value="IUNH"/>
</dbReference>
<sequence>MGFPYHFVNLNDEQNLRRRQLLDGYGQFAQLSILLLPLLYQLCLGVRLLASRAWSSNSQAVKEHQSPVISGFKKPARGHATRSLTRIRWFLGGEILEGWNTRQEWLIAGLWTMWLLILVFKDTDDDYLHLTKRFGIVAASQLPLHYLLSAKSWSPIQYLTRMSHEELNPYHRLLGRILISFFSVHAAMYLNFYIQMNLLLKRVRDRDVILGLTAITTFMLIGTTALAKIRTWNYRLFFYLHVILSMSLLPILFLHVSYIRRYIIESAAIYLVVILQRNMSQTTTEATIELVPSTNLLAITIPFTKTLSSKTYAPGQHIYLGFPSLPQKLRINPFSIANRDPHDDKKIELVARALSGTTAMLADYASKQKTTSLTIEGPYGAAKYFPDLATYDRVLFVAGGVGATFTLPLYLDLLHRDSQGEQIPDIRFVWSVRQVADARWGIKQLLEACGTLPESFNAYATHGHVDGPDSEPLARRTQSESEQEVSNSIELQERDRLLSESSSSEDAASTAAKMMRKGRPDFRAIIDGVFSNDGSERVAVLDAFALLLAAHHPSLHLLGTSTVHGNASLSRTTSNTRRVLAAIGRADVPVHPGAARPFCRNAVHAADIHGASGLDGTELLPELETGAEAVVRKGAVLVMRDALMEQQEGRAWVVATGALTNVALLFAAFPEVVGQIAGLSVMGGAVGGGFTEAPLGHEGRVEGEGERLGNWTRWAEFNIYCDPEAAASIFSNRKLATKTTLIPLDLTHQVLATREVQQMLLTGTLSSGPSTAATNVNLRQMFHDLLLYFAHTYSEVYGLTDGPPLHDPIAVAVLLEPLMGPSMRFDDHGGERWHVKVVTDGLHSRLDEERGQVGRTMVTESDHGGVRIPRSMDVESFWKLINHSLQAAEKAISAP</sequence>
<dbReference type="InterPro" id="IPR036452">
    <property type="entry name" value="Ribo_hydro-like"/>
</dbReference>
<dbReference type="Gene3D" id="3.40.50.80">
    <property type="entry name" value="Nucleotide-binding domain of ferredoxin-NADP reductase (FNR) module"/>
    <property type="match status" value="1"/>
</dbReference>
<dbReference type="GO" id="GO:0006152">
    <property type="term" value="P:purine nucleoside catabolic process"/>
    <property type="evidence" value="ECO:0007669"/>
    <property type="project" value="TreeGrafter"/>
</dbReference>
<keyword evidence="4" id="KW-0378">Hydrolase</keyword>